<dbReference type="PaxDb" id="2903-EOD26739"/>
<name>A0A0D3JTA4_EMIH1</name>
<dbReference type="EnsemblProtists" id="EOD26739">
    <property type="protein sequence ID" value="EOD26739"/>
    <property type="gene ID" value="EMIHUDRAFT_366902"/>
</dbReference>
<protein>
    <submittedName>
        <fullName evidence="2">Uncharacterized protein</fullName>
    </submittedName>
</protein>
<evidence type="ECO:0000256" key="1">
    <source>
        <dbReference type="SAM" id="MobiDB-lite"/>
    </source>
</evidence>
<evidence type="ECO:0000313" key="3">
    <source>
        <dbReference type="Proteomes" id="UP000013827"/>
    </source>
</evidence>
<feature type="compositionally biased region" description="Polar residues" evidence="1">
    <location>
        <begin position="8"/>
        <end position="20"/>
    </location>
</feature>
<feature type="region of interest" description="Disordered" evidence="1">
    <location>
        <begin position="1"/>
        <end position="57"/>
    </location>
</feature>
<dbReference type="KEGG" id="ehx:EMIHUDRAFT_366902"/>
<reference evidence="3" key="1">
    <citation type="journal article" date="2013" name="Nature">
        <title>Pan genome of the phytoplankton Emiliania underpins its global distribution.</title>
        <authorList>
            <person name="Read B.A."/>
            <person name="Kegel J."/>
            <person name="Klute M.J."/>
            <person name="Kuo A."/>
            <person name="Lefebvre S.C."/>
            <person name="Maumus F."/>
            <person name="Mayer C."/>
            <person name="Miller J."/>
            <person name="Monier A."/>
            <person name="Salamov A."/>
            <person name="Young J."/>
            <person name="Aguilar M."/>
            <person name="Claverie J.M."/>
            <person name="Frickenhaus S."/>
            <person name="Gonzalez K."/>
            <person name="Herman E.K."/>
            <person name="Lin Y.C."/>
            <person name="Napier J."/>
            <person name="Ogata H."/>
            <person name="Sarno A.F."/>
            <person name="Shmutz J."/>
            <person name="Schroeder D."/>
            <person name="de Vargas C."/>
            <person name="Verret F."/>
            <person name="von Dassow P."/>
            <person name="Valentin K."/>
            <person name="Van de Peer Y."/>
            <person name="Wheeler G."/>
            <person name="Dacks J.B."/>
            <person name="Delwiche C.F."/>
            <person name="Dyhrman S.T."/>
            <person name="Glockner G."/>
            <person name="John U."/>
            <person name="Richards T."/>
            <person name="Worden A.Z."/>
            <person name="Zhang X."/>
            <person name="Grigoriev I.V."/>
            <person name="Allen A.E."/>
            <person name="Bidle K."/>
            <person name="Borodovsky M."/>
            <person name="Bowler C."/>
            <person name="Brownlee C."/>
            <person name="Cock J.M."/>
            <person name="Elias M."/>
            <person name="Gladyshev V.N."/>
            <person name="Groth M."/>
            <person name="Guda C."/>
            <person name="Hadaegh A."/>
            <person name="Iglesias-Rodriguez M.D."/>
            <person name="Jenkins J."/>
            <person name="Jones B.M."/>
            <person name="Lawson T."/>
            <person name="Leese F."/>
            <person name="Lindquist E."/>
            <person name="Lobanov A."/>
            <person name="Lomsadze A."/>
            <person name="Malik S.B."/>
            <person name="Marsh M.E."/>
            <person name="Mackinder L."/>
            <person name="Mock T."/>
            <person name="Mueller-Roeber B."/>
            <person name="Pagarete A."/>
            <person name="Parker M."/>
            <person name="Probert I."/>
            <person name="Quesneville H."/>
            <person name="Raines C."/>
            <person name="Rensing S.A."/>
            <person name="Riano-Pachon D.M."/>
            <person name="Richier S."/>
            <person name="Rokitta S."/>
            <person name="Shiraiwa Y."/>
            <person name="Soanes D.M."/>
            <person name="van der Giezen M."/>
            <person name="Wahlund T.M."/>
            <person name="Williams B."/>
            <person name="Wilson W."/>
            <person name="Wolfe G."/>
            <person name="Wurch L.L."/>
        </authorList>
    </citation>
    <scope>NUCLEOTIDE SEQUENCE</scope>
</reference>
<dbReference type="HOGENOM" id="CLU_2710026_0_0_1"/>
<dbReference type="AlphaFoldDB" id="A0A0D3JTA4"/>
<accession>A0A0D3JTA4</accession>
<reference evidence="2" key="2">
    <citation type="submission" date="2024-10" db="UniProtKB">
        <authorList>
            <consortium name="EnsemblProtists"/>
        </authorList>
    </citation>
    <scope>IDENTIFICATION</scope>
</reference>
<dbReference type="Proteomes" id="UP000013827">
    <property type="component" value="Unassembled WGS sequence"/>
</dbReference>
<keyword evidence="3" id="KW-1185">Reference proteome</keyword>
<sequence>MRPASDLPSLSQRLERQNSLPAADPSSLTDDPAVDPGPKLGRDAASTAESASCAGVVVDRDDEESAAGHALAV</sequence>
<evidence type="ECO:0000313" key="2">
    <source>
        <dbReference type="EnsemblProtists" id="EOD26739"/>
    </source>
</evidence>
<dbReference type="GeneID" id="17272285"/>
<dbReference type="RefSeq" id="XP_005779168.1">
    <property type="nucleotide sequence ID" value="XM_005779111.1"/>
</dbReference>
<organism evidence="2 3">
    <name type="scientific">Emiliania huxleyi (strain CCMP1516)</name>
    <dbReference type="NCBI Taxonomy" id="280463"/>
    <lineage>
        <taxon>Eukaryota</taxon>
        <taxon>Haptista</taxon>
        <taxon>Haptophyta</taxon>
        <taxon>Prymnesiophyceae</taxon>
        <taxon>Isochrysidales</taxon>
        <taxon>Noelaerhabdaceae</taxon>
        <taxon>Emiliania</taxon>
    </lineage>
</organism>
<proteinExistence type="predicted"/>